<organism evidence="1 2">
    <name type="scientific">Geobacter hydrogenophilus</name>
    <dbReference type="NCBI Taxonomy" id="40983"/>
    <lineage>
        <taxon>Bacteria</taxon>
        <taxon>Pseudomonadati</taxon>
        <taxon>Thermodesulfobacteriota</taxon>
        <taxon>Desulfuromonadia</taxon>
        <taxon>Geobacterales</taxon>
        <taxon>Geobacteraceae</taxon>
        <taxon>Geobacter</taxon>
    </lineage>
</organism>
<name>A0A9W6G133_9BACT</name>
<keyword evidence="2" id="KW-1185">Reference proteome</keyword>
<dbReference type="RefSeq" id="WP_214186361.1">
    <property type="nucleotide sequence ID" value="NZ_BSDS01000001.1"/>
</dbReference>
<protein>
    <submittedName>
        <fullName evidence="1">Lipoprotein</fullName>
    </submittedName>
</protein>
<evidence type="ECO:0000313" key="1">
    <source>
        <dbReference type="EMBL" id="GLI38546.1"/>
    </source>
</evidence>
<dbReference type="EMBL" id="BSDS01000001">
    <property type="protein sequence ID" value="GLI38546.1"/>
    <property type="molecule type" value="Genomic_DNA"/>
</dbReference>
<dbReference type="Proteomes" id="UP001144352">
    <property type="component" value="Unassembled WGS sequence"/>
</dbReference>
<reference evidence="1" key="1">
    <citation type="submission" date="2022-12" db="EMBL/GenBank/DDBJ databases">
        <title>Reference genome sequencing for broad-spectrum identification of bacterial and archaeal isolates by mass spectrometry.</title>
        <authorList>
            <person name="Sekiguchi Y."/>
            <person name="Tourlousse D.M."/>
        </authorList>
    </citation>
    <scope>NUCLEOTIDE SEQUENCE</scope>
    <source>
        <strain evidence="1">H2</strain>
    </source>
</reference>
<comment type="caution">
    <text evidence="1">The sequence shown here is derived from an EMBL/GenBank/DDBJ whole genome shotgun (WGS) entry which is preliminary data.</text>
</comment>
<dbReference type="AlphaFoldDB" id="A0A9W6G133"/>
<dbReference type="PROSITE" id="PS51257">
    <property type="entry name" value="PROKAR_LIPOPROTEIN"/>
    <property type="match status" value="1"/>
</dbReference>
<sequence length="136" mass="15905">MRIQRVVSFFLLLLFLAGCRNTYLVAQRFDESSREYDRLVRWQEHENACMSFAASAIADECLTRAKAAKGVSMADYRVKGVDMDPEKGTATVRVEIDYYILPSTRLKTLEDVQQWRYEEVDGKERWRIVTPLPEFK</sequence>
<proteinExistence type="predicted"/>
<evidence type="ECO:0000313" key="2">
    <source>
        <dbReference type="Proteomes" id="UP001144352"/>
    </source>
</evidence>
<gene>
    <name evidence="1" type="ORF">GHYDROH2_20470</name>
</gene>
<keyword evidence="1" id="KW-0449">Lipoprotein</keyword>
<accession>A0A9W6G133</accession>